<feature type="compositionally biased region" description="Polar residues" evidence="2">
    <location>
        <begin position="419"/>
        <end position="436"/>
    </location>
</feature>
<evidence type="ECO:0000256" key="1">
    <source>
        <dbReference type="ARBA" id="ARBA00022468"/>
    </source>
</evidence>
<dbReference type="SUPFAM" id="SSF111347">
    <property type="entry name" value="Rap/Ran-GAP"/>
    <property type="match status" value="1"/>
</dbReference>
<sequence length="532" mass="59783">MFHVSTLLPFDEQDSQQVQRKRHIGNDIVVVVFQEENTPFCPNMVRSHFVHCYIVVQVEHPNTDHTVYKVSMACKDQVPDFGPPLCSPSIFRKGPEFRDWLITKLLNAEFNCHKAPDFLKLAMRTHSQLFRHLVDDIANTMDDFDHPSLGKGKFAQVFEVTKSPRRQRRKTFSSIFNRKESFAVTQPKKKLSETVAPSGKSSSYQKLRMIRGSKSSSRMNLPPMMFGSTPDLSIIAEQSSRSFTDSPDEAKSAENTLTKSNKVKRRFTFTRSKSPKSGTRRNSEAATQSGEFSSNLFRRRKESTQGAKVVSRTSKRDSSDESSINWSIPSDLPGIVEGKMDRGSMENMFAEVEELRARCQSTPTIAERRESISSVDTEEMRVPHNGPIMVNVGVQVDTADPIFQFPSAFPGSHYGFYHSGSNRSPPETRSVPQSPYSLGRNRRSGAPRVVSWGVSSMGNGDVMRPLDQRLDGTSSRRTAHIGSSPQLNTGRTNGHFTDTQKRDNEKQIMRESSLDSVSTDLDDVCGKHLRSG</sequence>
<feature type="region of interest" description="Disordered" evidence="2">
    <location>
        <begin position="418"/>
        <end position="447"/>
    </location>
</feature>
<dbReference type="PANTHER" id="PTHR15711">
    <property type="entry name" value="RAP GTPASE-ACTIVATING PROTEIN"/>
    <property type="match status" value="1"/>
</dbReference>
<organism evidence="4 5">
    <name type="scientific">Geodia barretti</name>
    <name type="common">Barrett's horny sponge</name>
    <dbReference type="NCBI Taxonomy" id="519541"/>
    <lineage>
        <taxon>Eukaryota</taxon>
        <taxon>Metazoa</taxon>
        <taxon>Porifera</taxon>
        <taxon>Demospongiae</taxon>
        <taxon>Heteroscleromorpha</taxon>
        <taxon>Tetractinellida</taxon>
        <taxon>Astrophorina</taxon>
        <taxon>Geodiidae</taxon>
        <taxon>Geodia</taxon>
    </lineage>
</organism>
<keyword evidence="5" id="KW-1185">Reference proteome</keyword>
<dbReference type="PROSITE" id="PS50085">
    <property type="entry name" value="RAPGAP"/>
    <property type="match status" value="1"/>
</dbReference>
<dbReference type="GO" id="GO:0051056">
    <property type="term" value="P:regulation of small GTPase mediated signal transduction"/>
    <property type="evidence" value="ECO:0007669"/>
    <property type="project" value="InterPro"/>
</dbReference>
<feature type="domain" description="Rap-GAP" evidence="3">
    <location>
        <begin position="1"/>
        <end position="133"/>
    </location>
</feature>
<dbReference type="GO" id="GO:0005096">
    <property type="term" value="F:GTPase activator activity"/>
    <property type="evidence" value="ECO:0007669"/>
    <property type="project" value="UniProtKB-KW"/>
</dbReference>
<feature type="compositionally biased region" description="Polar residues" evidence="2">
    <location>
        <begin position="284"/>
        <end position="296"/>
    </location>
</feature>
<dbReference type="InterPro" id="IPR000331">
    <property type="entry name" value="Rap/Ran_GAP_dom"/>
</dbReference>
<dbReference type="Proteomes" id="UP001174909">
    <property type="component" value="Unassembled WGS sequence"/>
</dbReference>
<keyword evidence="1" id="KW-0343">GTPase activation</keyword>
<dbReference type="InterPro" id="IPR050989">
    <property type="entry name" value="Rap1_Ran_GAP"/>
</dbReference>
<name>A0AA35TQC4_GEOBA</name>
<dbReference type="EMBL" id="CASHTH010003907">
    <property type="protein sequence ID" value="CAI8051202.1"/>
    <property type="molecule type" value="Genomic_DNA"/>
</dbReference>
<feature type="region of interest" description="Disordered" evidence="2">
    <location>
        <begin position="187"/>
        <end position="207"/>
    </location>
</feature>
<dbReference type="AlphaFoldDB" id="A0AA35TQC4"/>
<evidence type="ECO:0000313" key="5">
    <source>
        <dbReference type="Proteomes" id="UP001174909"/>
    </source>
</evidence>
<dbReference type="GO" id="GO:0005737">
    <property type="term" value="C:cytoplasm"/>
    <property type="evidence" value="ECO:0007669"/>
    <property type="project" value="TreeGrafter"/>
</dbReference>
<feature type="region of interest" description="Disordered" evidence="2">
    <location>
        <begin position="240"/>
        <end position="327"/>
    </location>
</feature>
<proteinExistence type="predicted"/>
<gene>
    <name evidence="4" type="ORF">GBAR_LOCUS28043</name>
</gene>
<comment type="caution">
    <text evidence="4">The sequence shown here is derived from an EMBL/GenBank/DDBJ whole genome shotgun (WGS) entry which is preliminary data.</text>
</comment>
<protein>
    <submittedName>
        <fullName evidence="4">Rap1 GTPase-activating protein 2</fullName>
    </submittedName>
</protein>
<feature type="compositionally biased region" description="Basic and acidic residues" evidence="2">
    <location>
        <begin position="498"/>
        <end position="513"/>
    </location>
</feature>
<evidence type="ECO:0000313" key="4">
    <source>
        <dbReference type="EMBL" id="CAI8051202.1"/>
    </source>
</evidence>
<dbReference type="InterPro" id="IPR035974">
    <property type="entry name" value="Rap/Ran-GAP_sf"/>
</dbReference>
<evidence type="ECO:0000256" key="2">
    <source>
        <dbReference type="SAM" id="MobiDB-lite"/>
    </source>
</evidence>
<feature type="region of interest" description="Disordered" evidence="2">
    <location>
        <begin position="471"/>
        <end position="519"/>
    </location>
</feature>
<dbReference type="Gene3D" id="3.40.50.11210">
    <property type="entry name" value="Rap/Ran-GAP"/>
    <property type="match status" value="1"/>
</dbReference>
<dbReference type="Pfam" id="PF02145">
    <property type="entry name" value="Rap_GAP"/>
    <property type="match status" value="1"/>
</dbReference>
<accession>A0AA35TQC4</accession>
<evidence type="ECO:0000259" key="3">
    <source>
        <dbReference type="PROSITE" id="PS50085"/>
    </source>
</evidence>
<reference evidence="4" key="1">
    <citation type="submission" date="2023-03" db="EMBL/GenBank/DDBJ databases">
        <authorList>
            <person name="Steffen K."/>
            <person name="Cardenas P."/>
        </authorList>
    </citation>
    <scope>NUCLEOTIDE SEQUENCE</scope>
</reference>
<dbReference type="PANTHER" id="PTHR15711:SF22">
    <property type="entry name" value="RAP-GAP DOMAIN-CONTAINING PROTEIN"/>
    <property type="match status" value="1"/>
</dbReference>
<feature type="compositionally biased region" description="Polar residues" evidence="2">
    <location>
        <begin position="471"/>
        <end position="497"/>
    </location>
</feature>